<dbReference type="GO" id="GO:1990234">
    <property type="term" value="C:transferase complex"/>
    <property type="evidence" value="ECO:0007669"/>
    <property type="project" value="UniProtKB-ARBA"/>
</dbReference>
<dbReference type="PROSITE" id="PS50082">
    <property type="entry name" value="WD_REPEATS_2"/>
    <property type="match status" value="15"/>
</dbReference>
<reference evidence="7" key="1">
    <citation type="submission" date="2015-09" db="EMBL/GenBank/DDBJ databases">
        <authorList>
            <consortium name="Pathogen Informatics"/>
        </authorList>
    </citation>
    <scope>NUCLEOTIDE SEQUENCE [LARGE SCALE GENOMIC DNA]</scope>
    <source>
        <strain evidence="7">Lake Konstanz</strain>
    </source>
</reference>
<feature type="repeat" description="WD" evidence="4">
    <location>
        <begin position="612"/>
        <end position="653"/>
    </location>
</feature>
<dbReference type="OMA" id="DGLCTAT"/>
<dbReference type="InterPro" id="IPR008271">
    <property type="entry name" value="Ser/Thr_kinase_AS"/>
</dbReference>
<organism evidence="6 7">
    <name type="scientific">Bodo saltans</name>
    <name type="common">Flagellated protozoan</name>
    <dbReference type="NCBI Taxonomy" id="75058"/>
    <lineage>
        <taxon>Eukaryota</taxon>
        <taxon>Discoba</taxon>
        <taxon>Euglenozoa</taxon>
        <taxon>Kinetoplastea</taxon>
        <taxon>Metakinetoplastina</taxon>
        <taxon>Eubodonida</taxon>
        <taxon>Bodonidae</taxon>
        <taxon>Bodo</taxon>
    </lineage>
</organism>
<dbReference type="VEuPathDB" id="TriTrypDB:BSAL_42025"/>
<dbReference type="InterPro" id="IPR036322">
    <property type="entry name" value="WD40_repeat_dom_sf"/>
</dbReference>
<evidence type="ECO:0000256" key="1">
    <source>
        <dbReference type="ARBA" id="ARBA00022574"/>
    </source>
</evidence>
<dbReference type="PROSITE" id="PS50294">
    <property type="entry name" value="WD_REPEATS_REGION"/>
    <property type="match status" value="15"/>
</dbReference>
<accession>A0A0S4JSU6</accession>
<feature type="repeat" description="WD" evidence="4">
    <location>
        <begin position="654"/>
        <end position="695"/>
    </location>
</feature>
<dbReference type="OrthoDB" id="674604at2759"/>
<dbReference type="InterPro" id="IPR000719">
    <property type="entry name" value="Prot_kinase_dom"/>
</dbReference>
<keyword evidence="7" id="KW-1185">Reference proteome</keyword>
<feature type="repeat" description="WD" evidence="4">
    <location>
        <begin position="150"/>
        <end position="191"/>
    </location>
</feature>
<feature type="repeat" description="WD" evidence="4">
    <location>
        <begin position="486"/>
        <end position="517"/>
    </location>
</feature>
<feature type="repeat" description="WD" evidence="4">
    <location>
        <begin position="696"/>
        <end position="737"/>
    </location>
</feature>
<dbReference type="PROSITE" id="PS50011">
    <property type="entry name" value="PROTEIN_KINASE_DOM"/>
    <property type="match status" value="1"/>
</dbReference>
<dbReference type="Gene3D" id="1.10.510.10">
    <property type="entry name" value="Transferase(Phosphotransferase) domain 1"/>
    <property type="match status" value="1"/>
</dbReference>
<dbReference type="PANTHER" id="PTHR22847">
    <property type="entry name" value="WD40 REPEAT PROTEIN"/>
    <property type="match status" value="1"/>
</dbReference>
<dbReference type="SUPFAM" id="SSF50978">
    <property type="entry name" value="WD40 repeat-like"/>
    <property type="match status" value="3"/>
</dbReference>
<dbReference type="GO" id="GO:0004672">
    <property type="term" value="F:protein kinase activity"/>
    <property type="evidence" value="ECO:0007669"/>
    <property type="project" value="InterPro"/>
</dbReference>
<keyword evidence="3" id="KW-0687">Ribonucleoprotein</keyword>
<dbReference type="EMBL" id="CYKH01002143">
    <property type="protein sequence ID" value="CUG93315.1"/>
    <property type="molecule type" value="Genomic_DNA"/>
</dbReference>
<feature type="repeat" description="WD" evidence="4">
    <location>
        <begin position="528"/>
        <end position="569"/>
    </location>
</feature>
<feature type="repeat" description="WD" evidence="4">
    <location>
        <begin position="402"/>
        <end position="443"/>
    </location>
</feature>
<dbReference type="GO" id="GO:0005634">
    <property type="term" value="C:nucleus"/>
    <property type="evidence" value="ECO:0007669"/>
    <property type="project" value="TreeGrafter"/>
</dbReference>
<evidence type="ECO:0000256" key="3">
    <source>
        <dbReference type="ARBA" id="ARBA00023274"/>
    </source>
</evidence>
<evidence type="ECO:0000259" key="5">
    <source>
        <dbReference type="PROSITE" id="PS50011"/>
    </source>
</evidence>
<keyword evidence="1 4" id="KW-0853">WD repeat</keyword>
<dbReference type="InterPro" id="IPR001680">
    <property type="entry name" value="WD40_rpt"/>
</dbReference>
<dbReference type="SUPFAM" id="SSF56112">
    <property type="entry name" value="Protein kinase-like (PK-like)"/>
    <property type="match status" value="1"/>
</dbReference>
<evidence type="ECO:0000256" key="2">
    <source>
        <dbReference type="ARBA" id="ARBA00022737"/>
    </source>
</evidence>
<dbReference type="Pfam" id="PF00069">
    <property type="entry name" value="Pkinase"/>
    <property type="match status" value="1"/>
</dbReference>
<feature type="repeat" description="WD" evidence="4">
    <location>
        <begin position="361"/>
        <end position="396"/>
    </location>
</feature>
<dbReference type="GO" id="GO:0005524">
    <property type="term" value="F:ATP binding"/>
    <property type="evidence" value="ECO:0007669"/>
    <property type="project" value="InterPro"/>
</dbReference>
<feature type="repeat" description="WD" evidence="4">
    <location>
        <begin position="277"/>
        <end position="318"/>
    </location>
</feature>
<dbReference type="Pfam" id="PF00644">
    <property type="entry name" value="PARP"/>
    <property type="match status" value="1"/>
</dbReference>
<protein>
    <submittedName>
        <fullName evidence="6">WD40 repeat-containing protein, putative</fullName>
    </submittedName>
</protein>
<sequence>MCAQPPYPPRKLSFLLYPNCLPDRPFGVSLITPLTSRNVHTICLLTFSIFASSSSSFPKQVPPMLSTRSPTNANLVATVAGRTTYLVDTTKQLARPRLWAMGSSQTKTLQSNETIKSVAFSPDGTLLATASLENTTTLWRVADGVCKTTLVGHTNAVMSVAFRPDGTLLATGSWDKTTKLWRVADGVCTATLVGHSSDLWSVAFSPDGTLLATSSNDKTTKLWRVDGGECTATLFGHRDGVLSVAFSPDGTLLATGSYDMTTKLWCVSSRMCTATLAGYNSNGVMSVAFSPDGTLLATGCADHMTKLWRVADGVCTATLAGHKSTVRSVAFSPDGTLLATCSNDKTTKLWRVADGICTATTAAHTQVINAVAFSPDSTQLATGSDDKTTKLWRVESACSATLARHTAPVMSVAFSPESTLLATCSYDKTTKLWRVADGVCTLTLAGHSNWVNAVAFSPDGTLLATSSTDYTTKLWCIVDGVCTETLVGHTSAVRAVAFSPDGTLLVTGGDDNTTKLWCIVDGVCTATLVGHTSAVRAVAFSPDGTLLATCSNDFTTKLWRVAGGPCTATLTGHSDGVMSVVFSPDGMQLATGSWDKTTRLWRVADGVCTATFSGHSQFVNAVAFSPDGTLLATGSHDNTTKLWRVAEGVRTATFVGHNAAVRSVVFAPDGTLLATSSNDKTTKLWRVADGLCTATLAGHTNAVRSVAFSPDGTLLATASDDKTTKLWCIADGLCTATLASGIVRAVAFSPERNGELVATIGVDGLCFLWVIRTGELVGETNVGELLGVGHLMFLSRGEECCDLEYCCGRSTTKFGVEICRPELIRNNKLKLDLPREEVPMVTPSKRSVPLFPHVSLGDVSVVAQIGWGSSCMVHRCEWRGRAYALKLYHPSIARAITREVAIAPLLQHPNIVRLVAIVDSANGETQAVGLLMELASDSLADVLASPSRPPQSTILRWLHEAAQGIEYAHQCKVVHSDIKPDNIMTVGNKQQHAIAKVADFGSASVLSTIGTSTTTVYGTAMFIAPEYGAGDTGPTTASDVFSFGMTMWCALAPQGTDHGLGNNAQVSRALDKGRRPPVAAIDPSYASLIERCWAAEPSARPSMVEVETALRSLVASSQQQQPQAVPSMLLWSTLLKFYGIEAACQALQFRLDTESDGRIFHSDAVLDIANPCFQLICSMAGSLCGKVQRVIMVGTDDSTANAFVTLHKAEMNSRAVNPVLRVKNPLDAASVAGLKCLKQSFIPVATAPVEMNSRAVNPVLRVKNPMDAASVAGLNCLKQSFIPVATAPGEPLPSARLIFAWHGTSPDRVAAVCRDGPFFFLPSARLLFAWHGTSPDNVASVCRDGPRSLRTTDCGYFGAGSYFALEATYAVRYSGPEPANTERPVIMYAVSVSQAKVITLERDYRAVEDPSTPHLHGFSQYCSGKPNTAVALAPGCDAHFIPVKDYFNTHPITGIPTPRDVGFQAVDESSCEAEAHEIVIGNHHRCIPIAVVYFKD</sequence>
<evidence type="ECO:0000313" key="6">
    <source>
        <dbReference type="EMBL" id="CUG93315.1"/>
    </source>
</evidence>
<evidence type="ECO:0000256" key="4">
    <source>
        <dbReference type="PROSITE-ProRule" id="PRU00221"/>
    </source>
</evidence>
<dbReference type="Proteomes" id="UP000051952">
    <property type="component" value="Unassembled WGS sequence"/>
</dbReference>
<dbReference type="SMART" id="SM00320">
    <property type="entry name" value="WD40"/>
    <property type="match status" value="16"/>
</dbReference>
<dbReference type="CDD" id="cd00200">
    <property type="entry name" value="WD40"/>
    <property type="match status" value="2"/>
</dbReference>
<feature type="repeat" description="WD" evidence="4">
    <location>
        <begin position="444"/>
        <end position="475"/>
    </location>
</feature>
<feature type="repeat" description="WD" evidence="4">
    <location>
        <begin position="234"/>
        <end position="275"/>
    </location>
</feature>
<dbReference type="GO" id="GO:1990904">
    <property type="term" value="C:ribonucleoprotein complex"/>
    <property type="evidence" value="ECO:0007669"/>
    <property type="project" value="UniProtKB-KW"/>
</dbReference>
<dbReference type="InterPro" id="IPR012317">
    <property type="entry name" value="Poly(ADP-ribose)pol_cat_dom"/>
</dbReference>
<dbReference type="PANTHER" id="PTHR22847:SF637">
    <property type="entry name" value="WD REPEAT DOMAIN 5B"/>
    <property type="match status" value="1"/>
</dbReference>
<proteinExistence type="predicted"/>
<dbReference type="Gene3D" id="3.90.228.10">
    <property type="match status" value="1"/>
</dbReference>
<dbReference type="SUPFAM" id="SSF56399">
    <property type="entry name" value="ADP-ribosylation"/>
    <property type="match status" value="1"/>
</dbReference>
<feature type="repeat" description="WD" evidence="4">
    <location>
        <begin position="108"/>
        <end position="149"/>
    </location>
</feature>
<dbReference type="PRINTS" id="PR00320">
    <property type="entry name" value="GPROTEINBRPT"/>
</dbReference>
<dbReference type="InterPro" id="IPR011009">
    <property type="entry name" value="Kinase-like_dom_sf"/>
</dbReference>
<dbReference type="InterPro" id="IPR015943">
    <property type="entry name" value="WD40/YVTN_repeat-like_dom_sf"/>
</dbReference>
<dbReference type="Gene3D" id="2.130.10.10">
    <property type="entry name" value="YVTN repeat-like/Quinoprotein amine dehydrogenase"/>
    <property type="match status" value="8"/>
</dbReference>
<evidence type="ECO:0000313" key="7">
    <source>
        <dbReference type="Proteomes" id="UP000051952"/>
    </source>
</evidence>
<dbReference type="PROSITE" id="PS00108">
    <property type="entry name" value="PROTEIN_KINASE_ST"/>
    <property type="match status" value="1"/>
</dbReference>
<dbReference type="InterPro" id="IPR020472">
    <property type="entry name" value="WD40_PAC1"/>
</dbReference>
<gene>
    <name evidence="6" type="ORF">BSAL_42025</name>
</gene>
<feature type="repeat" description="WD" evidence="4">
    <location>
        <begin position="319"/>
        <end position="360"/>
    </location>
</feature>
<dbReference type="GO" id="GO:0003950">
    <property type="term" value="F:NAD+ poly-ADP-ribosyltransferase activity"/>
    <property type="evidence" value="ECO:0007669"/>
    <property type="project" value="InterPro"/>
</dbReference>
<dbReference type="Pfam" id="PF00400">
    <property type="entry name" value="WD40"/>
    <property type="match status" value="15"/>
</dbReference>
<name>A0A0S4JSU6_BODSA</name>
<feature type="repeat" description="WD" evidence="4">
    <location>
        <begin position="192"/>
        <end position="233"/>
    </location>
</feature>
<dbReference type="SMART" id="SM00220">
    <property type="entry name" value="S_TKc"/>
    <property type="match status" value="1"/>
</dbReference>
<feature type="domain" description="Protein kinase" evidence="5">
    <location>
        <begin position="859"/>
        <end position="1114"/>
    </location>
</feature>
<feature type="repeat" description="WD" evidence="4">
    <location>
        <begin position="570"/>
        <end position="611"/>
    </location>
</feature>
<keyword evidence="2" id="KW-0677">Repeat</keyword>